<dbReference type="InterPro" id="IPR023997">
    <property type="entry name" value="TonB-dep_OMP_SusC/RagA_CS"/>
</dbReference>
<reference evidence="13 14" key="1">
    <citation type="submission" date="2018-12" db="EMBL/GenBank/DDBJ databases">
        <title>The Draft Genome Sequence of the Soil Bacterium Pedobacter tournemirensis R1.</title>
        <authorList>
            <person name="He J."/>
        </authorList>
    </citation>
    <scope>NUCLEOTIDE SEQUENCE [LARGE SCALE GENOMIC DNA]</scope>
    <source>
        <strain evidence="13 14">R1</strain>
    </source>
</reference>
<dbReference type="Pfam" id="PF00593">
    <property type="entry name" value="TonB_dep_Rec_b-barrel"/>
    <property type="match status" value="1"/>
</dbReference>
<organism evidence="13 14">
    <name type="scientific">Arcticibacter tournemirensis</name>
    <dbReference type="NCBI Taxonomy" id="699437"/>
    <lineage>
        <taxon>Bacteria</taxon>
        <taxon>Pseudomonadati</taxon>
        <taxon>Bacteroidota</taxon>
        <taxon>Sphingobacteriia</taxon>
        <taxon>Sphingobacteriales</taxon>
        <taxon>Sphingobacteriaceae</taxon>
        <taxon>Arcticibacter</taxon>
    </lineage>
</organism>
<feature type="chain" id="PRO_5020489853" evidence="10">
    <location>
        <begin position="29"/>
        <end position="1022"/>
    </location>
</feature>
<dbReference type="Proteomes" id="UP000290848">
    <property type="component" value="Unassembled WGS sequence"/>
</dbReference>
<comment type="similarity">
    <text evidence="8 9">Belongs to the TonB-dependent receptor family.</text>
</comment>
<dbReference type="InterPro" id="IPR037066">
    <property type="entry name" value="Plug_dom_sf"/>
</dbReference>
<dbReference type="Pfam" id="PF13715">
    <property type="entry name" value="CarbopepD_reg_2"/>
    <property type="match status" value="1"/>
</dbReference>
<feature type="domain" description="TonB-dependent receptor-like beta-barrel" evidence="11">
    <location>
        <begin position="376"/>
        <end position="965"/>
    </location>
</feature>
<accession>A0A4Q0MBE4</accession>
<keyword evidence="10" id="KW-0732">Signal</keyword>
<dbReference type="FunFam" id="2.170.130.10:FF:000008">
    <property type="entry name" value="SusC/RagA family TonB-linked outer membrane protein"/>
    <property type="match status" value="1"/>
</dbReference>
<sequence>MTKQLFIKFRKRLFLSLLYLVVSMAAYAQTKQIRGTVVDEKNEPLPGATVKAKSGKGSASTGADGKFTVTVPQNEQTLTASFIGFDLREVSIAGQTNITIKMVPSSKSLEEVVVIGYGTQRREAVTGSVASISGDKMRDVPSTGITQALQGRLPGVELAQTSTQPGAAMRIRVRGTRSLTASNDPLIVLDGIPFTGSINDINPNDIQSLDILKDASATAIYGSRGANGVILVTTTKGRKDQKATLSYNGYVGAKDVFSRYPMMSGQELADLRVAANYSPKLGADEADGVNTDWQDLLYQTGMVNSHDIGIVGGTSHGSYNFGLGYYKDQGVIPTQQYDRITLRASIDQEIGKYFRMGFTSNNNYNLTQGSNVGMYGILSMSPLASPYNQDGTWRRVIHMPQDDQWVYSKEIVDSLEDQWLSQTRGYATYNALYGEFKIPGIEGLKYRANVGLDFRQSNGGDFTGKGVNSVNATTPSTASVSNANTYHWAVENLLTYDRTFKEKHRVNVVGLYSLEQNKYNRSRMSAKDIPFEDFQFYNLGQAAGEITIAPGDQQYELTGLMSWMGRVMYSYNDRYMLSATLRSDGSSRLAPGFKWHTYPAVSAGWNIGNEPFMKNISAINSLKLRVGFGQTSNQAVAPYSTLGTLSTRPYNFGSAYSTGFYVSRLPNPALGWEYSKTWNYGVDFALLNNRLSGTVEYYITNTEDLLLDKNLPPTAGVTKFTGNIGKTQNKGIEISLNGQILSDANGWNWEAGVNFYANQNKITGLASGLTRDENNWWFVGHPINVIFDWEKTGLWQEGEPVTDYESGGTAGMIKVKYTGDYDANGKPVRKIGTADRQVLDADPDFQGGFNTRLAYKGFDLSAVAVFQSGGILLSSLYGTAGYLNMMSGRRGNVKVDYWTPENPDAKYPNPAGPRTGDNPKYGSTLGYFDASYLKMRTISLGYNFNQKWVKKAGINRFRVYGTVQNPFVLFSPYYKESGMDPETNSAGDQNTAVANAFNSRMLIIGTNAPSTRNYLFGVNVTF</sequence>
<gene>
    <name evidence="13" type="ORF">EKH83_08285</name>
</gene>
<proteinExistence type="inferred from homology"/>
<dbReference type="InterPro" id="IPR000531">
    <property type="entry name" value="Beta-barrel_TonB"/>
</dbReference>
<evidence type="ECO:0000256" key="2">
    <source>
        <dbReference type="ARBA" id="ARBA00022448"/>
    </source>
</evidence>
<evidence type="ECO:0000256" key="1">
    <source>
        <dbReference type="ARBA" id="ARBA00004571"/>
    </source>
</evidence>
<keyword evidence="4 8" id="KW-0812">Transmembrane</keyword>
<dbReference type="PROSITE" id="PS52016">
    <property type="entry name" value="TONB_DEPENDENT_REC_3"/>
    <property type="match status" value="1"/>
</dbReference>
<evidence type="ECO:0000256" key="5">
    <source>
        <dbReference type="ARBA" id="ARBA00023077"/>
    </source>
</evidence>
<keyword evidence="13" id="KW-0675">Receptor</keyword>
<name>A0A4Q0MBE4_9SPHI</name>
<dbReference type="GO" id="GO:0009279">
    <property type="term" value="C:cell outer membrane"/>
    <property type="evidence" value="ECO:0007669"/>
    <property type="project" value="UniProtKB-SubCell"/>
</dbReference>
<feature type="signal peptide" evidence="10">
    <location>
        <begin position="1"/>
        <end position="28"/>
    </location>
</feature>
<evidence type="ECO:0000256" key="4">
    <source>
        <dbReference type="ARBA" id="ARBA00022692"/>
    </source>
</evidence>
<evidence type="ECO:0000259" key="11">
    <source>
        <dbReference type="Pfam" id="PF00593"/>
    </source>
</evidence>
<keyword evidence="3 8" id="KW-1134">Transmembrane beta strand</keyword>
<comment type="subcellular location">
    <subcellularLocation>
        <location evidence="1 8">Cell outer membrane</location>
        <topology evidence="1 8">Multi-pass membrane protein</topology>
    </subcellularLocation>
</comment>
<dbReference type="SUPFAM" id="SSF49464">
    <property type="entry name" value="Carboxypeptidase regulatory domain-like"/>
    <property type="match status" value="1"/>
</dbReference>
<protein>
    <submittedName>
        <fullName evidence="13">TonB-dependent receptor</fullName>
    </submittedName>
</protein>
<dbReference type="InterPro" id="IPR023996">
    <property type="entry name" value="TonB-dep_OMP_SusC/RagA"/>
</dbReference>
<evidence type="ECO:0000256" key="9">
    <source>
        <dbReference type="RuleBase" id="RU003357"/>
    </source>
</evidence>
<keyword evidence="6 8" id="KW-0472">Membrane</keyword>
<evidence type="ECO:0000256" key="7">
    <source>
        <dbReference type="ARBA" id="ARBA00023237"/>
    </source>
</evidence>
<dbReference type="InterPro" id="IPR036942">
    <property type="entry name" value="Beta-barrel_TonB_sf"/>
</dbReference>
<dbReference type="SUPFAM" id="SSF56935">
    <property type="entry name" value="Porins"/>
    <property type="match status" value="1"/>
</dbReference>
<keyword evidence="7 8" id="KW-0998">Cell outer membrane</keyword>
<evidence type="ECO:0000313" key="14">
    <source>
        <dbReference type="Proteomes" id="UP000290848"/>
    </source>
</evidence>
<dbReference type="Gene3D" id="2.170.130.10">
    <property type="entry name" value="TonB-dependent receptor, plug domain"/>
    <property type="match status" value="1"/>
</dbReference>
<dbReference type="InterPro" id="IPR008969">
    <property type="entry name" value="CarboxyPept-like_regulatory"/>
</dbReference>
<evidence type="ECO:0000256" key="10">
    <source>
        <dbReference type="SAM" id="SignalP"/>
    </source>
</evidence>
<dbReference type="AlphaFoldDB" id="A0A4Q0MBE4"/>
<keyword evidence="2 8" id="KW-0813">Transport</keyword>
<evidence type="ECO:0000259" key="12">
    <source>
        <dbReference type="Pfam" id="PF07715"/>
    </source>
</evidence>
<dbReference type="NCBIfam" id="TIGR04056">
    <property type="entry name" value="OMP_RagA_SusC"/>
    <property type="match status" value="1"/>
</dbReference>
<dbReference type="Pfam" id="PF07715">
    <property type="entry name" value="Plug"/>
    <property type="match status" value="1"/>
</dbReference>
<dbReference type="RefSeq" id="WP_128768933.1">
    <property type="nucleotide sequence ID" value="NZ_RXOC01000004.1"/>
</dbReference>
<dbReference type="Gene3D" id="2.60.40.1120">
    <property type="entry name" value="Carboxypeptidase-like, regulatory domain"/>
    <property type="match status" value="1"/>
</dbReference>
<evidence type="ECO:0000313" key="13">
    <source>
        <dbReference type="EMBL" id="RXF70628.1"/>
    </source>
</evidence>
<evidence type="ECO:0000256" key="3">
    <source>
        <dbReference type="ARBA" id="ARBA00022452"/>
    </source>
</evidence>
<dbReference type="NCBIfam" id="TIGR04057">
    <property type="entry name" value="SusC_RagA_signa"/>
    <property type="match status" value="1"/>
</dbReference>
<comment type="caution">
    <text evidence="13">The sequence shown here is derived from an EMBL/GenBank/DDBJ whole genome shotgun (WGS) entry which is preliminary data.</text>
</comment>
<keyword evidence="5 9" id="KW-0798">TonB box</keyword>
<feature type="domain" description="TonB-dependent receptor plug" evidence="12">
    <location>
        <begin position="123"/>
        <end position="229"/>
    </location>
</feature>
<evidence type="ECO:0000256" key="8">
    <source>
        <dbReference type="PROSITE-ProRule" id="PRU01360"/>
    </source>
</evidence>
<dbReference type="InterPro" id="IPR039426">
    <property type="entry name" value="TonB-dep_rcpt-like"/>
</dbReference>
<dbReference type="InterPro" id="IPR012910">
    <property type="entry name" value="Plug_dom"/>
</dbReference>
<dbReference type="EMBL" id="RXOC01000004">
    <property type="protein sequence ID" value="RXF70628.1"/>
    <property type="molecule type" value="Genomic_DNA"/>
</dbReference>
<evidence type="ECO:0000256" key="6">
    <source>
        <dbReference type="ARBA" id="ARBA00023136"/>
    </source>
</evidence>
<dbReference type="Gene3D" id="2.40.170.20">
    <property type="entry name" value="TonB-dependent receptor, beta-barrel domain"/>
    <property type="match status" value="1"/>
</dbReference>